<dbReference type="Proteomes" id="UP000655208">
    <property type="component" value="Unassembled WGS sequence"/>
</dbReference>
<evidence type="ECO:0000313" key="3">
    <source>
        <dbReference type="Proteomes" id="UP000655208"/>
    </source>
</evidence>
<feature type="transmembrane region" description="Helical" evidence="1">
    <location>
        <begin position="43"/>
        <end position="67"/>
    </location>
</feature>
<dbReference type="EMBL" id="BMNA01000013">
    <property type="protein sequence ID" value="GGM14346.1"/>
    <property type="molecule type" value="Genomic_DNA"/>
</dbReference>
<protein>
    <submittedName>
        <fullName evidence="2">Uncharacterized protein</fullName>
    </submittedName>
</protein>
<keyword evidence="1" id="KW-0472">Membrane</keyword>
<feature type="transmembrane region" description="Helical" evidence="1">
    <location>
        <begin position="121"/>
        <end position="142"/>
    </location>
</feature>
<gene>
    <name evidence="2" type="ORF">GCM10011594_37960</name>
</gene>
<dbReference type="RefSeq" id="WP_188944340.1">
    <property type="nucleotide sequence ID" value="NZ_BMNA01000013.1"/>
</dbReference>
<feature type="transmembrane region" description="Helical" evidence="1">
    <location>
        <begin position="88"/>
        <end position="109"/>
    </location>
</feature>
<name>A0A917WMH5_9ACTN</name>
<keyword evidence="1" id="KW-1133">Transmembrane helix</keyword>
<evidence type="ECO:0000313" key="2">
    <source>
        <dbReference type="EMBL" id="GGM14346.1"/>
    </source>
</evidence>
<keyword evidence="3" id="KW-1185">Reference proteome</keyword>
<organism evidence="2 3">
    <name type="scientific">Nakamurella endophytica</name>
    <dbReference type="NCBI Taxonomy" id="1748367"/>
    <lineage>
        <taxon>Bacteria</taxon>
        <taxon>Bacillati</taxon>
        <taxon>Actinomycetota</taxon>
        <taxon>Actinomycetes</taxon>
        <taxon>Nakamurellales</taxon>
        <taxon>Nakamurellaceae</taxon>
        <taxon>Nakamurella</taxon>
    </lineage>
</organism>
<dbReference type="AlphaFoldDB" id="A0A917WMH5"/>
<keyword evidence="1" id="KW-0812">Transmembrane</keyword>
<sequence length="241" mass="25739">MTAQDSLREPLTAARGAGPIEAARIGWRRARSFNLLNRGARSWTGALIAAWLWPFETMIVALNWGRLRRLDGASMTLTDGTSPRMSRPVVLTAVALLLAQLAVVVAVALPLTAALLGPLSAGWATVAALVIVTAPLLLELGVRLVRLARSPEVRSLSARQRQLAAASGAPVLVMSAFVRARAGEGSRLLRALQEEWQRTGAVVLFNPANEAVAAYYERHGAVADSPSRAVMRFDYRAGVAA</sequence>
<reference evidence="2" key="1">
    <citation type="journal article" date="2014" name="Int. J. Syst. Evol. Microbiol.">
        <title>Complete genome sequence of Corynebacterium casei LMG S-19264T (=DSM 44701T), isolated from a smear-ripened cheese.</title>
        <authorList>
            <consortium name="US DOE Joint Genome Institute (JGI-PGF)"/>
            <person name="Walter F."/>
            <person name="Albersmeier A."/>
            <person name="Kalinowski J."/>
            <person name="Ruckert C."/>
        </authorList>
    </citation>
    <scope>NUCLEOTIDE SEQUENCE</scope>
    <source>
        <strain evidence="2">CGMCC 4.7308</strain>
    </source>
</reference>
<reference evidence="2" key="2">
    <citation type="submission" date="2020-09" db="EMBL/GenBank/DDBJ databases">
        <authorList>
            <person name="Sun Q."/>
            <person name="Zhou Y."/>
        </authorList>
    </citation>
    <scope>NUCLEOTIDE SEQUENCE</scope>
    <source>
        <strain evidence="2">CGMCC 4.7308</strain>
    </source>
</reference>
<comment type="caution">
    <text evidence="2">The sequence shown here is derived from an EMBL/GenBank/DDBJ whole genome shotgun (WGS) entry which is preliminary data.</text>
</comment>
<accession>A0A917WMH5</accession>
<proteinExistence type="predicted"/>
<evidence type="ECO:0000256" key="1">
    <source>
        <dbReference type="SAM" id="Phobius"/>
    </source>
</evidence>